<gene>
    <name evidence="2" type="ORF">CNMCM5793_009199</name>
    <name evidence="3" type="ORF">CNMCM6106_005954</name>
</gene>
<feature type="compositionally biased region" description="Basic and acidic residues" evidence="1">
    <location>
        <begin position="178"/>
        <end position="188"/>
    </location>
</feature>
<evidence type="ECO:0000313" key="5">
    <source>
        <dbReference type="Proteomes" id="UP000662466"/>
    </source>
</evidence>
<evidence type="ECO:0000256" key="1">
    <source>
        <dbReference type="SAM" id="MobiDB-lite"/>
    </source>
</evidence>
<evidence type="ECO:0000313" key="3">
    <source>
        <dbReference type="EMBL" id="KAF7155672.1"/>
    </source>
</evidence>
<protein>
    <submittedName>
        <fullName evidence="3">Uncharacterized protein</fullName>
    </submittedName>
</protein>
<organism evidence="3 5">
    <name type="scientific">Aspergillus hiratsukae</name>
    <dbReference type="NCBI Taxonomy" id="1194566"/>
    <lineage>
        <taxon>Eukaryota</taxon>
        <taxon>Fungi</taxon>
        <taxon>Dikarya</taxon>
        <taxon>Ascomycota</taxon>
        <taxon>Pezizomycotina</taxon>
        <taxon>Eurotiomycetes</taxon>
        <taxon>Eurotiomycetidae</taxon>
        <taxon>Eurotiales</taxon>
        <taxon>Aspergillaceae</taxon>
        <taxon>Aspergillus</taxon>
        <taxon>Aspergillus subgen. Fumigati</taxon>
    </lineage>
</organism>
<evidence type="ECO:0000313" key="4">
    <source>
        <dbReference type="Proteomes" id="UP000630445"/>
    </source>
</evidence>
<feature type="region of interest" description="Disordered" evidence="1">
    <location>
        <begin position="370"/>
        <end position="395"/>
    </location>
</feature>
<comment type="caution">
    <text evidence="3">The sequence shown here is derived from an EMBL/GenBank/DDBJ whole genome shotgun (WGS) entry which is preliminary data.</text>
</comment>
<name>A0A8H6PJL5_9EURO</name>
<feature type="region of interest" description="Disordered" evidence="1">
    <location>
        <begin position="119"/>
        <end position="146"/>
    </location>
</feature>
<accession>A0A8H6PJL5</accession>
<feature type="compositionally biased region" description="Basic and acidic residues" evidence="1">
    <location>
        <begin position="335"/>
        <end position="349"/>
    </location>
</feature>
<feature type="region of interest" description="Disordered" evidence="1">
    <location>
        <begin position="172"/>
        <end position="191"/>
    </location>
</feature>
<feature type="compositionally biased region" description="Polar residues" evidence="1">
    <location>
        <begin position="123"/>
        <end position="135"/>
    </location>
</feature>
<proteinExistence type="predicted"/>
<feature type="region of interest" description="Disordered" evidence="1">
    <location>
        <begin position="326"/>
        <end position="355"/>
    </location>
</feature>
<dbReference type="EMBL" id="JACBAD010002123">
    <property type="protein sequence ID" value="KAF7114554.1"/>
    <property type="molecule type" value="Genomic_DNA"/>
</dbReference>
<dbReference type="AlphaFoldDB" id="A0A8H6PJL5"/>
<dbReference type="Proteomes" id="UP000662466">
    <property type="component" value="Unassembled WGS sequence"/>
</dbReference>
<dbReference type="EMBL" id="JACBAF010002318">
    <property type="protein sequence ID" value="KAF7155672.1"/>
    <property type="molecule type" value="Genomic_DNA"/>
</dbReference>
<keyword evidence="4" id="KW-1185">Reference proteome</keyword>
<dbReference type="OrthoDB" id="2104739at2759"/>
<reference evidence="3" key="1">
    <citation type="submission" date="2020-06" db="EMBL/GenBank/DDBJ databases">
        <title>Draft genome sequences of strains closely related to Aspergillus parafelis and Aspergillus hiratsukae.</title>
        <authorList>
            <person name="Dos Santos R.A.C."/>
            <person name="Rivero-Menendez O."/>
            <person name="Steenwyk J.L."/>
            <person name="Mead M.E."/>
            <person name="Goldman G.H."/>
            <person name="Alastruey-Izquierdo A."/>
            <person name="Rokas A."/>
        </authorList>
    </citation>
    <scope>NUCLEOTIDE SEQUENCE</scope>
    <source>
        <strain evidence="2">CNM-CM5793</strain>
        <strain evidence="3">CNM-CM6106</strain>
    </source>
</reference>
<sequence length="519" mass="56858">MPATIATHGPDGREILPCGCPYELAMLEQWCVLKGLWGMVRNPLSFHVMREDAASKDFARPLLPQADNQADTMAATIASVSVFEDKGVRHALAPISHPQSAGVAERAMIQYITRNHGIHQHAARSNPQVHTSGSDGEQDDRGFSDSCQTALPLSDFHARRVVAQAGISVEEEFSASESNHHDKAHDGRVPLPSPDLLKVHCAIADILHATGMAEKIDKILDDTEAALISQSCFQAKDAITRLNAYIEGKKVVPEEDDDELLVLSDKEDTPQDDGGLPIPTNLNLLTHWILERYETWLKPVHVHPCYISISLLSSWPETPHRELATNAPSLTNAQSKEELERKNNKKPAESDLDEDEEMFGDIAYVTVAHSTPGREITSSGGSSDGDTGPVEGDPLATMTPIRAVSQLKGLTMLVMASYETAYFHRAQRVPRAFQLTYGQVPIRVTDFEALKEAPMWAEGPPDEIMMSGQGPPSSCLKNLPGRIYRGISAANFSFEPPTSRNPWDLVQGGRSRTVNDLLS</sequence>
<feature type="compositionally biased region" description="Low complexity" evidence="1">
    <location>
        <begin position="377"/>
        <end position="388"/>
    </location>
</feature>
<evidence type="ECO:0000313" key="2">
    <source>
        <dbReference type="EMBL" id="KAF7114554.1"/>
    </source>
</evidence>
<dbReference type="Proteomes" id="UP000630445">
    <property type="component" value="Unassembled WGS sequence"/>
</dbReference>